<dbReference type="AlphaFoldDB" id="A0A0F6AGU1"/>
<dbReference type="RefSeq" id="WP_046354509.1">
    <property type="nucleotide sequence ID" value="NZ_AUXW01000057.1"/>
</dbReference>
<protein>
    <recommendedName>
        <fullName evidence="3">Integrase</fullName>
    </recommendedName>
</protein>
<evidence type="ECO:0008006" key="3">
    <source>
        <dbReference type="Google" id="ProtNLM"/>
    </source>
</evidence>
<accession>A0A0F6AGU1</accession>
<evidence type="ECO:0000313" key="2">
    <source>
        <dbReference type="Proteomes" id="UP000033434"/>
    </source>
</evidence>
<name>A0A0F6AGU1_9GAMM</name>
<proteinExistence type="predicted"/>
<dbReference type="PATRIC" id="fig|1129367.4.peg.665"/>
<evidence type="ECO:0000313" key="1">
    <source>
        <dbReference type="EMBL" id="KKE85435.1"/>
    </source>
</evidence>
<reference evidence="1 2" key="1">
    <citation type="journal article" date="2015" name="BMC Genomics">
        <title>Genome mining reveals unlocked bioactive potential of marine Gram-negative bacteria.</title>
        <authorList>
            <person name="Machado H."/>
            <person name="Sonnenschein E.C."/>
            <person name="Melchiorsen J."/>
            <person name="Gram L."/>
        </authorList>
    </citation>
    <scope>NUCLEOTIDE SEQUENCE [LARGE SCALE GENOMIC DNA]</scope>
    <source>
        <strain evidence="1 2">S4054</strain>
    </source>
</reference>
<dbReference type="EMBL" id="AUXW01000057">
    <property type="protein sequence ID" value="KKE85435.1"/>
    <property type="molecule type" value="Genomic_DNA"/>
</dbReference>
<dbReference type="Proteomes" id="UP000033434">
    <property type="component" value="Unassembled WGS sequence"/>
</dbReference>
<gene>
    <name evidence="1" type="ORF">N479_05375</name>
</gene>
<sequence>MPELRKSPLSADILKENPIKPRIRNVVDLNLLAQEATLADKRTVRFDFNPLLNGCDKRKALVYKIANVLSKKLKDNKSVDTEYTSYTIFLQYCRYCEAIDVDPFSEQGFLKYCGKSGELQRRIKLANKPLPYVYLYPHGTELGLSERAASAARGYVVTNLKRSEMFSELWLRDTPILKSKSKPTPAYSQNEYSVLLRRLNFIFFSATSQLIASKEKEEPLESLEAVFDELNDGSIQTITLKNTAPKTGNVDITSPFNLAMLYGYYLFCHYTNLNQTSILNVCHPIVENEHKQAHRTTQYVSINAWKGRAKKVVQGTFVESEEPDEGEELPLEVDKRDGLTFINALAKLSRLYNPTPNNNHSPLFYLLTKDGKPTLITSLSLLRAAELLACYADSRIHHAPYLIERFYEVIDNKTITKVTKSKANVGLAVHKETSIIKPKAAKLWAVALAYGSLRALTDIPLKNIYMPLNYSAVDKEGKVLVSFNYSDGTSGKFRVESRYVAFLKKLEEFSNRYNSSKRSKYHPNGKLTPYLIPLGQKYGTYQWDTLEYPIADYLTKVGIYSGEYLLNVTAKRIRATASNNNFDPDDGGLSVATSLLQNQLGTLEDHYLAGDITQNQVIASQAIDILHEYAHNDSIEEAKAKVKESRSIEVLEYDAWLELRMPTNPNGMLCNGDPTGEAKSEHRASKRRAKGMVDENIELRCYQYDKCINCQSAKLVNDVTNAYKLLSFIELLEDSIDLMPEREEEFSKQANELMELAEQNLSKDVLEQAEDKLVTEGRYLLHNEDFLYSMAGVNYNA</sequence>
<comment type="caution">
    <text evidence="1">The sequence shown here is derived from an EMBL/GenBank/DDBJ whole genome shotgun (WGS) entry which is preliminary data.</text>
</comment>
<organism evidence="1 2">
    <name type="scientific">Pseudoalteromonas luteoviolacea S4054</name>
    <dbReference type="NCBI Taxonomy" id="1129367"/>
    <lineage>
        <taxon>Bacteria</taxon>
        <taxon>Pseudomonadati</taxon>
        <taxon>Pseudomonadota</taxon>
        <taxon>Gammaproteobacteria</taxon>
        <taxon>Alteromonadales</taxon>
        <taxon>Pseudoalteromonadaceae</taxon>
        <taxon>Pseudoalteromonas</taxon>
    </lineage>
</organism>